<dbReference type="GO" id="GO:0015891">
    <property type="term" value="P:siderophore transport"/>
    <property type="evidence" value="ECO:0007669"/>
    <property type="project" value="InterPro"/>
</dbReference>
<dbReference type="Gene3D" id="3.30.1150.10">
    <property type="match status" value="1"/>
</dbReference>
<evidence type="ECO:0000256" key="8">
    <source>
        <dbReference type="ARBA" id="ARBA00022989"/>
    </source>
</evidence>
<keyword evidence="4" id="KW-1003">Cell membrane</keyword>
<keyword evidence="5" id="KW-0997">Cell inner membrane</keyword>
<dbReference type="GO" id="GO:0030288">
    <property type="term" value="C:outer membrane-bounded periplasmic space"/>
    <property type="evidence" value="ECO:0007669"/>
    <property type="project" value="InterPro"/>
</dbReference>
<dbReference type="InterPro" id="IPR003538">
    <property type="entry name" value="TonB"/>
</dbReference>
<keyword evidence="3" id="KW-0813">Transport</keyword>
<comment type="similarity">
    <text evidence="2">Belongs to the TonB family.</text>
</comment>
<feature type="compositionally biased region" description="Basic and acidic residues" evidence="10">
    <location>
        <begin position="70"/>
        <end position="90"/>
    </location>
</feature>
<dbReference type="Proteomes" id="UP000287502">
    <property type="component" value="Chromosome"/>
</dbReference>
<evidence type="ECO:0000256" key="11">
    <source>
        <dbReference type="SAM" id="Phobius"/>
    </source>
</evidence>
<evidence type="ECO:0000256" key="3">
    <source>
        <dbReference type="ARBA" id="ARBA00022448"/>
    </source>
</evidence>
<feature type="compositionally biased region" description="Pro residues" evidence="10">
    <location>
        <begin position="47"/>
        <end position="68"/>
    </location>
</feature>
<organism evidence="13 14">
    <name type="scientific">Geovibrio thiophilus</name>
    <dbReference type="NCBI Taxonomy" id="139438"/>
    <lineage>
        <taxon>Bacteria</taxon>
        <taxon>Pseudomonadati</taxon>
        <taxon>Deferribacterota</taxon>
        <taxon>Deferribacteres</taxon>
        <taxon>Deferribacterales</taxon>
        <taxon>Geovibrionaceae</taxon>
        <taxon>Geovibrio</taxon>
    </lineage>
</organism>
<dbReference type="Pfam" id="PF03544">
    <property type="entry name" value="TonB_C"/>
    <property type="match status" value="1"/>
</dbReference>
<evidence type="ECO:0000259" key="12">
    <source>
        <dbReference type="PROSITE" id="PS52015"/>
    </source>
</evidence>
<keyword evidence="8 11" id="KW-1133">Transmembrane helix</keyword>
<dbReference type="RefSeq" id="WP_128466472.1">
    <property type="nucleotide sequence ID" value="NZ_CP035108.1"/>
</dbReference>
<proteinExistence type="inferred from homology"/>
<keyword evidence="14" id="KW-1185">Reference proteome</keyword>
<feature type="transmembrane region" description="Helical" evidence="11">
    <location>
        <begin position="6"/>
        <end position="23"/>
    </location>
</feature>
<dbReference type="InterPro" id="IPR006260">
    <property type="entry name" value="TonB/TolA_C"/>
</dbReference>
<feature type="compositionally biased region" description="Basic and acidic residues" evidence="10">
    <location>
        <begin position="31"/>
        <end position="46"/>
    </location>
</feature>
<evidence type="ECO:0000256" key="5">
    <source>
        <dbReference type="ARBA" id="ARBA00022519"/>
    </source>
</evidence>
<dbReference type="KEGG" id="gtl:EP073_07155"/>
<dbReference type="PROSITE" id="PS52015">
    <property type="entry name" value="TONB_CTD"/>
    <property type="match status" value="1"/>
</dbReference>
<dbReference type="EMBL" id="CP035108">
    <property type="protein sequence ID" value="QAR33186.1"/>
    <property type="molecule type" value="Genomic_DNA"/>
</dbReference>
<keyword evidence="9 11" id="KW-0472">Membrane</keyword>
<evidence type="ECO:0000313" key="14">
    <source>
        <dbReference type="Proteomes" id="UP000287502"/>
    </source>
</evidence>
<dbReference type="PANTHER" id="PTHR33446:SF2">
    <property type="entry name" value="PROTEIN TONB"/>
    <property type="match status" value="1"/>
</dbReference>
<evidence type="ECO:0000313" key="13">
    <source>
        <dbReference type="EMBL" id="QAR33186.1"/>
    </source>
</evidence>
<reference evidence="13 14" key="1">
    <citation type="submission" date="2019-01" db="EMBL/GenBank/DDBJ databases">
        <title>Geovibrio thiophilus DSM 11263, complete genome.</title>
        <authorList>
            <person name="Spring S."/>
            <person name="Bunk B."/>
            <person name="Sproer C."/>
        </authorList>
    </citation>
    <scope>NUCLEOTIDE SEQUENCE [LARGE SCALE GENOMIC DNA]</scope>
    <source>
        <strain evidence="13 14">DSM 11263</strain>
    </source>
</reference>
<accession>A0A410JYA1</accession>
<keyword evidence="7" id="KW-0653">Protein transport</keyword>
<evidence type="ECO:0000256" key="9">
    <source>
        <dbReference type="ARBA" id="ARBA00023136"/>
    </source>
</evidence>
<dbReference type="AlphaFoldDB" id="A0A410JYA1"/>
<feature type="compositionally biased region" description="Low complexity" evidence="10">
    <location>
        <begin position="107"/>
        <end position="118"/>
    </location>
</feature>
<dbReference type="OrthoDB" id="9803361at2"/>
<protein>
    <submittedName>
        <fullName evidence="13">Energy transducer TonB</fullName>
    </submittedName>
</protein>
<dbReference type="GO" id="GO:0055085">
    <property type="term" value="P:transmembrane transport"/>
    <property type="evidence" value="ECO:0007669"/>
    <property type="project" value="InterPro"/>
</dbReference>
<evidence type="ECO:0000256" key="1">
    <source>
        <dbReference type="ARBA" id="ARBA00004383"/>
    </source>
</evidence>
<dbReference type="GO" id="GO:0031992">
    <property type="term" value="F:energy transducer activity"/>
    <property type="evidence" value="ECO:0007669"/>
    <property type="project" value="InterPro"/>
</dbReference>
<dbReference type="GO" id="GO:0098797">
    <property type="term" value="C:plasma membrane protein complex"/>
    <property type="evidence" value="ECO:0007669"/>
    <property type="project" value="TreeGrafter"/>
</dbReference>
<dbReference type="InterPro" id="IPR037682">
    <property type="entry name" value="TonB_C"/>
</dbReference>
<comment type="subcellular location">
    <subcellularLocation>
        <location evidence="1">Cell inner membrane</location>
        <topology evidence="1">Single-pass membrane protein</topology>
        <orientation evidence="1">Periplasmic side</orientation>
    </subcellularLocation>
</comment>
<evidence type="ECO:0000256" key="7">
    <source>
        <dbReference type="ARBA" id="ARBA00022927"/>
    </source>
</evidence>
<gene>
    <name evidence="13" type="ORF">EP073_07155</name>
</gene>
<sequence>MNSRLAWFLLISAVLHLMLFMFIKLDEPEKKERPISVEIIEKEKETPPPPQVRQTPPPPVPRPQPQPETQPEKEIVKVTPEDRAPAKSAEKQQAGSPKDQQRRNEQPGRQQPAPAPRDQVTRRTEPDPLTKPELPKMDFPQRDSIQGLDRKTIDRILNPKDIINRTAESGGDREGEDTVSMQEVKTRYTSYFYKFRRQLYQTWSYPYSAAMRGEQGTVRIKFAIHKDGRITDVQVVKSSGYPDLDNEAVRALRNMGGVPLPDTYDLQVLRVDGYFIYYLSGAIDIY</sequence>
<feature type="compositionally biased region" description="Basic and acidic residues" evidence="10">
    <location>
        <begin position="119"/>
        <end position="141"/>
    </location>
</feature>
<dbReference type="SUPFAM" id="SSF74653">
    <property type="entry name" value="TolA/TonB C-terminal domain"/>
    <property type="match status" value="1"/>
</dbReference>
<dbReference type="InterPro" id="IPR051045">
    <property type="entry name" value="TonB-dependent_transducer"/>
</dbReference>
<name>A0A410JYA1_9BACT</name>
<feature type="domain" description="TonB C-terminal" evidence="12">
    <location>
        <begin position="190"/>
        <end position="286"/>
    </location>
</feature>
<feature type="region of interest" description="Disordered" evidence="10">
    <location>
        <begin position="31"/>
        <end position="153"/>
    </location>
</feature>
<dbReference type="PANTHER" id="PTHR33446">
    <property type="entry name" value="PROTEIN TONB-RELATED"/>
    <property type="match status" value="1"/>
</dbReference>
<keyword evidence="6 11" id="KW-0812">Transmembrane</keyword>
<dbReference type="NCBIfam" id="TIGR01352">
    <property type="entry name" value="tonB_Cterm"/>
    <property type="match status" value="1"/>
</dbReference>
<evidence type="ECO:0000256" key="6">
    <source>
        <dbReference type="ARBA" id="ARBA00022692"/>
    </source>
</evidence>
<evidence type="ECO:0000256" key="2">
    <source>
        <dbReference type="ARBA" id="ARBA00006555"/>
    </source>
</evidence>
<dbReference type="PRINTS" id="PR01374">
    <property type="entry name" value="TONBPROTEIN"/>
</dbReference>
<dbReference type="GO" id="GO:0015031">
    <property type="term" value="P:protein transport"/>
    <property type="evidence" value="ECO:0007669"/>
    <property type="project" value="UniProtKB-KW"/>
</dbReference>
<evidence type="ECO:0000256" key="10">
    <source>
        <dbReference type="SAM" id="MobiDB-lite"/>
    </source>
</evidence>
<evidence type="ECO:0000256" key="4">
    <source>
        <dbReference type="ARBA" id="ARBA00022475"/>
    </source>
</evidence>